<dbReference type="Gene3D" id="3.40.630.10">
    <property type="entry name" value="Zn peptidases"/>
    <property type="match status" value="1"/>
</dbReference>
<dbReference type="KEGG" id="haad:MW046_04290"/>
<feature type="domain" description="Peptidase M20 dimerisation" evidence="6">
    <location>
        <begin position="149"/>
        <end position="255"/>
    </location>
</feature>
<dbReference type="PROSITE" id="PS00759">
    <property type="entry name" value="ARGE_DAPE_CPG2_2"/>
    <property type="match status" value="1"/>
</dbReference>
<organism evidence="7 8">
    <name type="scientific">Halocatena salina</name>
    <dbReference type="NCBI Taxonomy" id="2934340"/>
    <lineage>
        <taxon>Archaea</taxon>
        <taxon>Methanobacteriati</taxon>
        <taxon>Methanobacteriota</taxon>
        <taxon>Stenosarchaea group</taxon>
        <taxon>Halobacteria</taxon>
        <taxon>Halobacteriales</taxon>
        <taxon>Natronomonadaceae</taxon>
        <taxon>Halocatena</taxon>
    </lineage>
</organism>
<dbReference type="Pfam" id="PF07687">
    <property type="entry name" value="M20_dimer"/>
    <property type="match status" value="1"/>
</dbReference>
<dbReference type="RefSeq" id="WP_247994333.1">
    <property type="nucleotide sequence ID" value="NZ_CP096019.1"/>
</dbReference>
<evidence type="ECO:0000256" key="2">
    <source>
        <dbReference type="ARBA" id="ARBA00006247"/>
    </source>
</evidence>
<gene>
    <name evidence="7" type="ORF">MW046_04290</name>
</gene>
<evidence type="ECO:0000259" key="6">
    <source>
        <dbReference type="Pfam" id="PF07687"/>
    </source>
</evidence>
<dbReference type="SUPFAM" id="SSF53187">
    <property type="entry name" value="Zn-dependent exopeptidases"/>
    <property type="match status" value="1"/>
</dbReference>
<name>A0A8U0A3B2_9EURY</name>
<keyword evidence="3" id="KW-0479">Metal-binding</keyword>
<evidence type="ECO:0000313" key="8">
    <source>
        <dbReference type="Proteomes" id="UP000831768"/>
    </source>
</evidence>
<keyword evidence="8" id="KW-1185">Reference proteome</keyword>
<accession>A0A8U0A3B2</accession>
<protein>
    <submittedName>
        <fullName evidence="7">M20 family metallopeptidase</fullName>
    </submittedName>
</protein>
<evidence type="ECO:0000256" key="3">
    <source>
        <dbReference type="ARBA" id="ARBA00022723"/>
    </source>
</evidence>
<keyword evidence="5" id="KW-0862">Zinc</keyword>
<dbReference type="GO" id="GO:0016787">
    <property type="term" value="F:hydrolase activity"/>
    <property type="evidence" value="ECO:0007669"/>
    <property type="project" value="UniProtKB-KW"/>
</dbReference>
<dbReference type="InterPro" id="IPR036264">
    <property type="entry name" value="Bact_exopeptidase_dim_dom"/>
</dbReference>
<dbReference type="GO" id="GO:0046872">
    <property type="term" value="F:metal ion binding"/>
    <property type="evidence" value="ECO:0007669"/>
    <property type="project" value="UniProtKB-KW"/>
</dbReference>
<dbReference type="Proteomes" id="UP000831768">
    <property type="component" value="Chromosome"/>
</dbReference>
<keyword evidence="4" id="KW-0378">Hydrolase</keyword>
<dbReference type="Pfam" id="PF01546">
    <property type="entry name" value="Peptidase_M20"/>
    <property type="match status" value="1"/>
</dbReference>
<dbReference type="EMBL" id="CP096019">
    <property type="protein sequence ID" value="UPM43671.1"/>
    <property type="molecule type" value="Genomic_DNA"/>
</dbReference>
<dbReference type="PANTHER" id="PTHR43808:SF8">
    <property type="entry name" value="PEPTIDASE M20 DIMERISATION DOMAIN-CONTAINING PROTEIN"/>
    <property type="match status" value="1"/>
</dbReference>
<comment type="cofactor">
    <cofactor evidence="1">
        <name>Zn(2+)</name>
        <dbReference type="ChEBI" id="CHEBI:29105"/>
    </cofactor>
</comment>
<dbReference type="InterPro" id="IPR050072">
    <property type="entry name" value="Peptidase_M20A"/>
</dbReference>
<evidence type="ECO:0000313" key="7">
    <source>
        <dbReference type="EMBL" id="UPM43671.1"/>
    </source>
</evidence>
<dbReference type="Gene3D" id="3.30.70.360">
    <property type="match status" value="1"/>
</dbReference>
<dbReference type="NCBIfam" id="NF006402">
    <property type="entry name" value="PRK08651.1-5"/>
    <property type="match status" value="1"/>
</dbReference>
<reference evidence="7" key="1">
    <citation type="submission" date="2022-04" db="EMBL/GenBank/DDBJ databases">
        <title>Halocatena sp. nov., isolated from a salt lake.</title>
        <authorList>
            <person name="Cui H.-L."/>
        </authorList>
    </citation>
    <scope>NUCLEOTIDE SEQUENCE</scope>
    <source>
        <strain evidence="7">AD-1</strain>
    </source>
</reference>
<comment type="similarity">
    <text evidence="2">Belongs to the peptidase M20A family.</text>
</comment>
<sequence>MAFDPLAFHERAVKTPSHESSDAMRDLVVEALCEQGVEPTVDDAGNTLAEKSGAASGPHLVLNTHLDTVPPHVPFRREGDVVYGRGACDAKGPLAALVAAFLAAEPDRGRLTLALTPDEETTSAGAAALELDGDGYIVGEPTGLDVCTAAKGRFEGTITIHGTNAHAADPEAGVNAVAAGEDVLSAVRSFDRQRGPDTHAVLGGPTLTPTVVRGGSAVNQIPDRCTITVDRRSVPPETAAGFETALNDHLTERTDADCAFSLTDRDTPFLEAFATPEDCDLVAALMAAGNGEVGPFTAATEASYFAPAPTVVFGPGVLTDEEGAVAHADREYVRRPAIERAATIVQSALGSLLGSPS</sequence>
<dbReference type="GeneID" id="71927239"/>
<evidence type="ECO:0000256" key="4">
    <source>
        <dbReference type="ARBA" id="ARBA00022801"/>
    </source>
</evidence>
<dbReference type="InterPro" id="IPR001261">
    <property type="entry name" value="ArgE/DapE_CS"/>
</dbReference>
<dbReference type="PANTHER" id="PTHR43808">
    <property type="entry name" value="ACETYLORNITHINE DEACETYLASE"/>
    <property type="match status" value="1"/>
</dbReference>
<evidence type="ECO:0000256" key="1">
    <source>
        <dbReference type="ARBA" id="ARBA00001947"/>
    </source>
</evidence>
<proteinExistence type="inferred from homology"/>
<dbReference type="SUPFAM" id="SSF55031">
    <property type="entry name" value="Bacterial exopeptidase dimerisation domain"/>
    <property type="match status" value="1"/>
</dbReference>
<dbReference type="CDD" id="cd08659">
    <property type="entry name" value="M20_ArgE_DapE-like"/>
    <property type="match status" value="1"/>
</dbReference>
<dbReference type="AlphaFoldDB" id="A0A8U0A3B2"/>
<evidence type="ECO:0000256" key="5">
    <source>
        <dbReference type="ARBA" id="ARBA00022833"/>
    </source>
</evidence>
<dbReference type="InterPro" id="IPR011650">
    <property type="entry name" value="Peptidase_M20_dimer"/>
</dbReference>
<dbReference type="InterPro" id="IPR002933">
    <property type="entry name" value="Peptidase_M20"/>
</dbReference>